<dbReference type="EMBL" id="GBEZ01017599">
    <property type="protein sequence ID" value="JAC68750.1"/>
    <property type="molecule type" value="Transcribed_RNA"/>
</dbReference>
<reference evidence="2" key="1">
    <citation type="submission" date="2014-05" db="EMBL/GenBank/DDBJ databases">
        <title>The transcriptome of the halophilic microalga Tetraselmis sp. GSL018 isolated from the Great Salt Lake, Utah.</title>
        <authorList>
            <person name="Jinkerson R.E."/>
            <person name="D'Adamo S."/>
            <person name="Posewitz M.C."/>
        </authorList>
    </citation>
    <scope>NUCLEOTIDE SEQUENCE</scope>
    <source>
        <strain evidence="2">GSL018</strain>
    </source>
</reference>
<protein>
    <submittedName>
        <fullName evidence="2">Uncharacterized protein</fullName>
    </submittedName>
</protein>
<feature type="signal peptide" evidence="1">
    <location>
        <begin position="1"/>
        <end position="18"/>
    </location>
</feature>
<name>A0A061RDM3_9CHLO</name>
<gene>
    <name evidence="2" type="ORF">TSPGSL018_8005</name>
</gene>
<sequence>MAKIVLVTVTCLCLAVLAASVPPRRRIASSSDSSWEGHVSERSDDFGPLRKDFDNRIRGDLEPFTCDGKNDEAGVIYGPDDYGCKGGSTDRVTIKKGDMVNVAEERVRFDGTLQQCMRFVNANVNGDLVSPNLNCFRCYATVSESGRCYLYSDCGKLGYTTGDKTALYCGLT</sequence>
<organism evidence="2">
    <name type="scientific">Tetraselmis sp. GSL018</name>
    <dbReference type="NCBI Taxonomy" id="582737"/>
    <lineage>
        <taxon>Eukaryota</taxon>
        <taxon>Viridiplantae</taxon>
        <taxon>Chlorophyta</taxon>
        <taxon>core chlorophytes</taxon>
        <taxon>Chlorodendrophyceae</taxon>
        <taxon>Chlorodendrales</taxon>
        <taxon>Chlorodendraceae</taxon>
        <taxon>Tetraselmis</taxon>
    </lineage>
</organism>
<keyword evidence="1" id="KW-0732">Signal</keyword>
<evidence type="ECO:0000313" key="2">
    <source>
        <dbReference type="EMBL" id="JAC68750.1"/>
    </source>
</evidence>
<feature type="chain" id="PRO_5001605773" evidence="1">
    <location>
        <begin position="19"/>
        <end position="172"/>
    </location>
</feature>
<dbReference type="AlphaFoldDB" id="A0A061RDM3"/>
<accession>A0A061RDM3</accession>
<evidence type="ECO:0000256" key="1">
    <source>
        <dbReference type="SAM" id="SignalP"/>
    </source>
</evidence>
<proteinExistence type="predicted"/>